<name>A0A7L7L7W0_9BACT</name>
<proteinExistence type="predicted"/>
<dbReference type="AlphaFoldDB" id="A0A7L7L7W0"/>
<dbReference type="KEGG" id="add:HUW48_11505"/>
<dbReference type="Proteomes" id="UP000514509">
    <property type="component" value="Chromosome"/>
</dbReference>
<reference evidence="2 3" key="1">
    <citation type="submission" date="2020-06" db="EMBL/GenBank/DDBJ databases">
        <authorList>
            <person name="Hwang Y.J."/>
        </authorList>
    </citation>
    <scope>NUCLEOTIDE SEQUENCE [LARGE SCALE GENOMIC DNA]</scope>
    <source>
        <strain evidence="2 3">KUDC8001</strain>
    </source>
</reference>
<feature type="transmembrane region" description="Helical" evidence="1">
    <location>
        <begin position="87"/>
        <end position="104"/>
    </location>
</feature>
<organism evidence="2 3">
    <name type="scientific">Adhaeribacter radiodurans</name>
    <dbReference type="NCBI Taxonomy" id="2745197"/>
    <lineage>
        <taxon>Bacteria</taxon>
        <taxon>Pseudomonadati</taxon>
        <taxon>Bacteroidota</taxon>
        <taxon>Cytophagia</taxon>
        <taxon>Cytophagales</taxon>
        <taxon>Hymenobacteraceae</taxon>
        <taxon>Adhaeribacter</taxon>
    </lineage>
</organism>
<feature type="transmembrane region" description="Helical" evidence="1">
    <location>
        <begin position="207"/>
        <end position="228"/>
    </location>
</feature>
<feature type="transmembrane region" description="Helical" evidence="1">
    <location>
        <begin position="240"/>
        <end position="259"/>
    </location>
</feature>
<dbReference type="PANTHER" id="PTHR31061:SF24">
    <property type="entry name" value="LD22376P"/>
    <property type="match status" value="1"/>
</dbReference>
<evidence type="ECO:0000313" key="3">
    <source>
        <dbReference type="Proteomes" id="UP000514509"/>
    </source>
</evidence>
<keyword evidence="1" id="KW-0472">Membrane</keyword>
<accession>A0A7L7L7W0</accession>
<dbReference type="EMBL" id="CP055153">
    <property type="protein sequence ID" value="QMU28625.1"/>
    <property type="molecule type" value="Genomic_DNA"/>
</dbReference>
<feature type="transmembrane region" description="Helical" evidence="1">
    <location>
        <begin position="55"/>
        <end position="75"/>
    </location>
</feature>
<dbReference type="PANTHER" id="PTHR31061">
    <property type="entry name" value="LD22376P"/>
    <property type="match status" value="1"/>
</dbReference>
<protein>
    <submittedName>
        <fullName evidence="2">DUF5009 domain-containing protein</fullName>
    </submittedName>
</protein>
<keyword evidence="1" id="KW-0812">Transmembrane</keyword>
<feature type="transmembrane region" description="Helical" evidence="1">
    <location>
        <begin position="151"/>
        <end position="169"/>
    </location>
</feature>
<dbReference type="RefSeq" id="WP_182415808.1">
    <property type="nucleotide sequence ID" value="NZ_CP055153.1"/>
</dbReference>
<feature type="transmembrane region" description="Helical" evidence="1">
    <location>
        <begin position="124"/>
        <end position="144"/>
    </location>
</feature>
<evidence type="ECO:0000256" key="1">
    <source>
        <dbReference type="SAM" id="Phobius"/>
    </source>
</evidence>
<keyword evidence="1" id="KW-1133">Transmembrane helix</keyword>
<reference evidence="2 3" key="2">
    <citation type="submission" date="2020-08" db="EMBL/GenBank/DDBJ databases">
        <title>Adhaeribacter dokdonensis sp. nov., isolated from the rhizosphere of Elymus tsukushiensis, a plant native to the Dokdo Islands, Republic of Korea.</title>
        <authorList>
            <person name="Ghim S.Y."/>
        </authorList>
    </citation>
    <scope>NUCLEOTIDE SEQUENCE [LARGE SCALE GENOMIC DNA]</scope>
    <source>
        <strain evidence="2 3">KUDC8001</strain>
    </source>
</reference>
<gene>
    <name evidence="2" type="ORF">HUW48_11505</name>
</gene>
<feature type="transmembrane region" description="Helical" evidence="1">
    <location>
        <begin position="265"/>
        <end position="289"/>
    </location>
</feature>
<sequence length="377" mass="42509">MAITTAAATQRFTALDVFRGMTVCFMIIVNTPGNGATTFSPLLHAKWHGFTPTDLVFPSFLFAVGNALSFVMQRYRTMAQGQVISKILKRVFIIFMLGYLMYWFPFVHYEQGQLVGNPIENTRIFGVLQRIALAFGIAALLIYFLQWRRALVVSIIGLFVYWALLLIFGEPGAQLTLHGNAVLKLDNWLIGPSHLYMGEGVPFDPEGLLSTLPAIANVTAGFAAGYFLQKQGKNFEALARLLLVGCVLLFIAYAWNLAFPINKKLWTSSFVVLTVAIDCILLGMLVYVIDLRHKTRWTYFFEVFGRNPLFIYLLSEVLAILLYFFQSGEGSLYSAIYQKIFSPLGGYLGSLAFALSFMLLCWFVGYLLDKRKIYIRV</sequence>
<evidence type="ECO:0000313" key="2">
    <source>
        <dbReference type="EMBL" id="QMU28625.1"/>
    </source>
</evidence>
<keyword evidence="3" id="KW-1185">Reference proteome</keyword>
<feature type="transmembrane region" description="Helical" evidence="1">
    <location>
        <begin position="346"/>
        <end position="368"/>
    </location>
</feature>
<feature type="transmembrane region" description="Helical" evidence="1">
    <location>
        <begin position="309"/>
        <end position="326"/>
    </location>
</feature>